<dbReference type="SMART" id="SM00849">
    <property type="entry name" value="Lactamase_B"/>
    <property type="match status" value="1"/>
</dbReference>
<dbReference type="OrthoDB" id="262529at2759"/>
<sequence length="168" mass="18856">MVNGTVIPVGSFGCLTVDYWKRSATNVLWAFLTHAHADHLQGLSDTWTGAPLYCSSATRELLLVRWPDFRAPLISLELDETVILRAATPYGHATVQVTPLNANHCLGAVMFLFEGPFGRVLHCGDFRWEQEYQKENLHPILTSAPLDVLYLDNTYAHPRCALLDDAFR</sequence>
<dbReference type="GO" id="GO:0006303">
    <property type="term" value="P:double-strand break repair via nonhomologous end joining"/>
    <property type="evidence" value="ECO:0007669"/>
    <property type="project" value="TreeGrafter"/>
</dbReference>
<evidence type="ECO:0000256" key="2">
    <source>
        <dbReference type="ARBA" id="ARBA00022801"/>
    </source>
</evidence>
<evidence type="ECO:0000313" key="6">
    <source>
        <dbReference type="Proteomes" id="UP000007264"/>
    </source>
</evidence>
<keyword evidence="2" id="KW-0378">Hydrolase</keyword>
<evidence type="ECO:0000313" key="5">
    <source>
        <dbReference type="EMBL" id="EIE19662.1"/>
    </source>
</evidence>
<keyword evidence="6" id="KW-1185">Reference proteome</keyword>
<dbReference type="GeneID" id="17037634"/>
<dbReference type="GO" id="GO:0003684">
    <property type="term" value="F:damaged DNA binding"/>
    <property type="evidence" value="ECO:0007669"/>
    <property type="project" value="TreeGrafter"/>
</dbReference>
<dbReference type="InterPro" id="IPR036866">
    <property type="entry name" value="RibonucZ/Hydroxyglut_hydro"/>
</dbReference>
<dbReference type="PANTHER" id="PTHR23240">
    <property type="entry name" value="DNA CROSS-LINK REPAIR PROTEIN PSO2/SNM1-RELATED"/>
    <property type="match status" value="1"/>
</dbReference>
<dbReference type="Proteomes" id="UP000007264">
    <property type="component" value="Unassembled WGS sequence"/>
</dbReference>
<organism evidence="5 6">
    <name type="scientific">Coccomyxa subellipsoidea (strain C-169)</name>
    <name type="common">Green microalga</name>
    <dbReference type="NCBI Taxonomy" id="574566"/>
    <lineage>
        <taxon>Eukaryota</taxon>
        <taxon>Viridiplantae</taxon>
        <taxon>Chlorophyta</taxon>
        <taxon>core chlorophytes</taxon>
        <taxon>Trebouxiophyceae</taxon>
        <taxon>Trebouxiophyceae incertae sedis</taxon>
        <taxon>Coccomyxaceae</taxon>
        <taxon>Coccomyxa</taxon>
        <taxon>Coccomyxa subellipsoidea</taxon>
    </lineage>
</organism>
<dbReference type="RefSeq" id="XP_005644206.1">
    <property type="nucleotide sequence ID" value="XM_005644149.1"/>
</dbReference>
<keyword evidence="3" id="KW-0269">Exonuclease</keyword>
<dbReference type="GO" id="GO:0035312">
    <property type="term" value="F:5'-3' DNA exonuclease activity"/>
    <property type="evidence" value="ECO:0007669"/>
    <property type="project" value="TreeGrafter"/>
</dbReference>
<reference evidence="5 6" key="1">
    <citation type="journal article" date="2012" name="Genome Biol.">
        <title>The genome of the polar eukaryotic microalga coccomyxa subellipsoidea reveals traits of cold adaptation.</title>
        <authorList>
            <person name="Blanc G."/>
            <person name="Agarkova I."/>
            <person name="Grimwood J."/>
            <person name="Kuo A."/>
            <person name="Brueggeman A."/>
            <person name="Dunigan D."/>
            <person name="Gurnon J."/>
            <person name="Ladunga I."/>
            <person name="Lindquist E."/>
            <person name="Lucas S."/>
            <person name="Pangilinan J."/>
            <person name="Proschold T."/>
            <person name="Salamov A."/>
            <person name="Schmutz J."/>
            <person name="Weeks D."/>
            <person name="Yamada T."/>
            <person name="Claverie J.M."/>
            <person name="Grigoriev I."/>
            <person name="Van Etten J."/>
            <person name="Lomsadze A."/>
            <person name="Borodovsky M."/>
        </authorList>
    </citation>
    <scope>NUCLEOTIDE SEQUENCE [LARGE SCALE GENOMIC DNA]</scope>
    <source>
        <strain evidence="5 6">C-169</strain>
    </source>
</reference>
<evidence type="ECO:0000259" key="4">
    <source>
        <dbReference type="SMART" id="SM00849"/>
    </source>
</evidence>
<feature type="domain" description="Metallo-beta-lactamase" evidence="4">
    <location>
        <begin position="1"/>
        <end position="159"/>
    </location>
</feature>
<keyword evidence="1" id="KW-0540">Nuclease</keyword>
<name>I0YMP3_COCSC</name>
<dbReference type="eggNOG" id="KOG1361">
    <property type="taxonomic scope" value="Eukaryota"/>
</dbReference>
<dbReference type="AlphaFoldDB" id="I0YMP3"/>
<dbReference type="PANTHER" id="PTHR23240:SF8">
    <property type="entry name" value="PROTEIN ARTEMIS"/>
    <property type="match status" value="1"/>
</dbReference>
<gene>
    <name evidence="5" type="ORF">COCSUDRAFT_19473</name>
</gene>
<proteinExistence type="predicted"/>
<accession>I0YMP3</accession>
<dbReference type="Pfam" id="PF12706">
    <property type="entry name" value="Lactamase_B_2"/>
    <property type="match status" value="1"/>
</dbReference>
<comment type="caution">
    <text evidence="5">The sequence shown here is derived from an EMBL/GenBank/DDBJ whole genome shotgun (WGS) entry which is preliminary data.</text>
</comment>
<dbReference type="Gene3D" id="3.60.15.10">
    <property type="entry name" value="Ribonuclease Z/Hydroxyacylglutathione hydrolase-like"/>
    <property type="match status" value="1"/>
</dbReference>
<evidence type="ECO:0000256" key="3">
    <source>
        <dbReference type="ARBA" id="ARBA00022839"/>
    </source>
</evidence>
<dbReference type="SUPFAM" id="SSF56281">
    <property type="entry name" value="Metallo-hydrolase/oxidoreductase"/>
    <property type="match status" value="1"/>
</dbReference>
<dbReference type="EMBL" id="AGSI01000018">
    <property type="protein sequence ID" value="EIE19662.1"/>
    <property type="molecule type" value="Genomic_DNA"/>
</dbReference>
<dbReference type="KEGG" id="csl:COCSUDRAFT_19473"/>
<protein>
    <recommendedName>
        <fullName evidence="4">Metallo-beta-lactamase domain-containing protein</fullName>
    </recommendedName>
</protein>
<dbReference type="InterPro" id="IPR001279">
    <property type="entry name" value="Metallo-B-lactamas"/>
</dbReference>
<dbReference type="GO" id="GO:0036297">
    <property type="term" value="P:interstrand cross-link repair"/>
    <property type="evidence" value="ECO:0007669"/>
    <property type="project" value="TreeGrafter"/>
</dbReference>
<evidence type="ECO:0000256" key="1">
    <source>
        <dbReference type="ARBA" id="ARBA00022722"/>
    </source>
</evidence>
<dbReference type="STRING" id="574566.I0YMP3"/>